<keyword evidence="2" id="KW-1133">Transmembrane helix</keyword>
<gene>
    <name evidence="3" type="ORF">uav_007</name>
</gene>
<keyword evidence="2" id="KW-0812">Transmembrane</keyword>
<protein>
    <submittedName>
        <fullName evidence="3">Uncharacterized protein</fullName>
    </submittedName>
</protein>
<keyword evidence="4" id="KW-1185">Reference proteome</keyword>
<evidence type="ECO:0000256" key="2">
    <source>
        <dbReference type="SAM" id="Phobius"/>
    </source>
</evidence>
<evidence type="ECO:0000313" key="4">
    <source>
        <dbReference type="Proteomes" id="UP001058093"/>
    </source>
</evidence>
<dbReference type="Proteomes" id="UP001058093">
    <property type="component" value="Segment"/>
</dbReference>
<dbReference type="EMBL" id="MZ605293">
    <property type="protein sequence ID" value="QYW06538.1"/>
    <property type="molecule type" value="Genomic_DNA"/>
</dbReference>
<feature type="transmembrane region" description="Helical" evidence="2">
    <location>
        <begin position="64"/>
        <end position="86"/>
    </location>
</feature>
<accession>A0A975YYL4</accession>
<reference evidence="3" key="1">
    <citation type="submission" date="2021-07" db="EMBL/GenBank/DDBJ databases">
        <title>Complete genome sequence and phylogenomic analysis of the two lytic bacteriophage isolated from terrestrial biotopes of Antarctica.</title>
        <authorList>
            <person name="Holovan V."/>
            <person name="Rabalski L."/>
            <person name="Zlatohurska M."/>
            <person name="Andriichuk O."/>
            <person name="Budzanivska I."/>
            <person name="Shevchenko O."/>
            <person name="Gupalo A."/>
        </authorList>
    </citation>
    <scope>NUCLEOTIDE SEQUENCE</scope>
</reference>
<evidence type="ECO:0000313" key="3">
    <source>
        <dbReference type="EMBL" id="QYW06538.1"/>
    </source>
</evidence>
<sequence>MEWLVIYFFVMVERIAAAAALGWVAFWCGLLLIFLTVAACAINTSNYPEPVTFTDNMQNQWAKVFTKAGKWCAILGLILGIVSYLLPTQKDLAIIVGSGVTYKAVTSETGKRLGGKAIDFLEKKIDDALGDDPKAPEAPQAPAKPEGKGQAL</sequence>
<proteinExistence type="predicted"/>
<feature type="region of interest" description="Disordered" evidence="1">
    <location>
        <begin position="128"/>
        <end position="152"/>
    </location>
</feature>
<name>A0A975YYL4_9CAUD</name>
<keyword evidence="2" id="KW-0472">Membrane</keyword>
<evidence type="ECO:0000256" key="1">
    <source>
        <dbReference type="SAM" id="MobiDB-lite"/>
    </source>
</evidence>
<organism evidence="3 4">
    <name type="scientific">Pseudomonas phage UAVern</name>
    <dbReference type="NCBI Taxonomy" id="2856997"/>
    <lineage>
        <taxon>Viruses</taxon>
        <taxon>Duplodnaviria</taxon>
        <taxon>Heunggongvirae</taxon>
        <taxon>Uroviricota</taxon>
        <taxon>Caudoviricetes</taxon>
        <taxon>Vandenendeviridae</taxon>
        <taxon>Gorskivirinae</taxon>
        <taxon>Uavernvirus</taxon>
        <taxon>Uavernvirus uavern</taxon>
    </lineage>
</organism>